<gene>
    <name evidence="19" type="ORF">CDD80_1196</name>
</gene>
<comment type="subunit">
    <text evidence="15">Component of the PEX2-PEX10-PEX12 retrotranslocation channel, composed of PEX2, PEX10 and PEX12.</text>
</comment>
<dbReference type="Pfam" id="PF04757">
    <property type="entry name" value="Pex2_Pex12"/>
    <property type="match status" value="1"/>
</dbReference>
<dbReference type="InterPro" id="IPR006845">
    <property type="entry name" value="Pex_N"/>
</dbReference>
<feature type="region of interest" description="Disordered" evidence="16">
    <location>
        <begin position="570"/>
        <end position="672"/>
    </location>
</feature>
<evidence type="ECO:0000256" key="9">
    <source>
        <dbReference type="ARBA" id="ARBA00022833"/>
    </source>
</evidence>
<dbReference type="Pfam" id="PF00264">
    <property type="entry name" value="Tyrosinase"/>
    <property type="match status" value="1"/>
</dbReference>
<comment type="pathway">
    <text evidence="2">Protein modification; protein ubiquitination.</text>
</comment>
<name>A0A2C5YFH7_9HYPO</name>
<feature type="domain" description="Tyrosinase copper-binding" evidence="18">
    <location>
        <begin position="322"/>
        <end position="333"/>
    </location>
</feature>
<evidence type="ECO:0000256" key="17">
    <source>
        <dbReference type="SAM" id="SignalP"/>
    </source>
</evidence>
<keyword evidence="8" id="KW-0863">Zinc-finger</keyword>
<evidence type="ECO:0000256" key="2">
    <source>
        <dbReference type="ARBA" id="ARBA00004906"/>
    </source>
</evidence>
<dbReference type="STRING" id="2004952.A0A2C5YFH7"/>
<dbReference type="InterPro" id="IPR008922">
    <property type="entry name" value="Di-copper_centre_dom_sf"/>
</dbReference>
<evidence type="ECO:0000256" key="3">
    <source>
        <dbReference type="ARBA" id="ARBA00008704"/>
    </source>
</evidence>
<evidence type="ECO:0000256" key="10">
    <source>
        <dbReference type="ARBA" id="ARBA00022927"/>
    </source>
</evidence>
<evidence type="ECO:0000256" key="8">
    <source>
        <dbReference type="ARBA" id="ARBA00022771"/>
    </source>
</evidence>
<dbReference type="Proteomes" id="UP000226431">
    <property type="component" value="Unassembled WGS sequence"/>
</dbReference>
<dbReference type="SUPFAM" id="SSF57850">
    <property type="entry name" value="RING/U-box"/>
    <property type="match status" value="1"/>
</dbReference>
<keyword evidence="13" id="KW-0576">Peroxisome</keyword>
<dbReference type="GO" id="GO:0006513">
    <property type="term" value="P:protein monoubiquitination"/>
    <property type="evidence" value="ECO:0007669"/>
    <property type="project" value="TreeGrafter"/>
</dbReference>
<evidence type="ECO:0000256" key="15">
    <source>
        <dbReference type="ARBA" id="ARBA00034505"/>
    </source>
</evidence>
<feature type="chain" id="PRO_5012270909" description="Peroxisome assembly protein 12" evidence="17">
    <location>
        <begin position="17"/>
        <end position="1123"/>
    </location>
</feature>
<evidence type="ECO:0000313" key="20">
    <source>
        <dbReference type="Proteomes" id="UP000226431"/>
    </source>
</evidence>
<dbReference type="OrthoDB" id="107372at2759"/>
<evidence type="ECO:0000256" key="13">
    <source>
        <dbReference type="ARBA" id="ARBA00023140"/>
    </source>
</evidence>
<sequence>MLALYLLLCSALSALAQNGPSNIGSNVWTPGPVEMVMAAPPGPDDATPGPVEMVMAAQARTGPFVMVPVDTSLPFALTGPPVSGDFIPVRRNINDLQREGGPQWDLYIQALLAMRQDDPKDTLSWFQVAGIHGLPAIVWNNTGPGIGGRDWPGYCPHGMLLVNAAQKIAQTYDDSIRDSYIDAAQQLRAPYWDWAADYRVPPSTYQARVNVLTPQGRQWLQNPLVSYSYPPEALRGDFTYFRPGSQQIVRCPPRDYPAKANQLLQRANLRERIYQAFIYSDNFDMFSSTRGNGQSLEQCHNTVHGNSGCGQTMDNLLYSAYDPLFMLHHAQVDRLWAFWQAARPESQTFNNSYTGGARFSSPAGATIGPDSPLAPFFHEGGRPCTSNSVVDWTQFGYTYPGLDTGRRRAAPDEKSRTAKRIINQLYSNRENSPKHSWIHKAYSVSISFRAEELRNALIDVFMCGHFVGDIRIMAAPSTGPVKGTLSVEDLIYNCGSDGPDLKDMKDKFALRIKKAHGVEVPVSSVPSLRMRVGDLVEIPAASLDEFPTIRDRRWAPVSVRQYYDAKAPQYTNKGNAFDGGQGPSPDDDGSGDSSQDGKGGNGSAQPGYSPGPGPPRYITAPDFTPAGNFPGPFSAPGPGVVPVRRTDSSMGGYEGEANDSISRRPSSSGFRPTTIDSLVDEALTMEFVAALRGSLDENKPSLFEVLAEQQLAGLLPPTVRYLLTIATQRHPRYLLRILNSFDELYALLMLVVERHYLRTRGGSFTDHFYGLKREKALAAEVPRANIAAPRLVSDTLKLTTADVWKNLALLVGLPYLKRKLDEGYEVNAPRALLGSAYTRMPDNPSLRDRFLHYYRWFLRKIYPSVNAAFYFSMLAFNMAYLFDRSSYHSPLMWLIGTRLRRMNRADYMAIESLLERPKLTARPGPRSIFSPTELGSRALSSLSMLLPASIFALKFLEWWHQSDFAKQLSRKAVEHIDLPPPVLWSSESACEGAIDGGAEATDQKGTQGKTPGEPETSDGKHDEISAEDAPIATTSMLPIHVVRVPQDASACPICQDDIVTPTACQTGIVYCYSCIHRWIEGIHPKQETFVEHRVGQWESGRGRCAVTGRRVLGGTEGLRRIII</sequence>
<dbReference type="Gene3D" id="1.10.1280.10">
    <property type="entry name" value="Di-copper center containing domain from catechol oxidase"/>
    <property type="match status" value="1"/>
</dbReference>
<feature type="region of interest" description="Disordered" evidence="16">
    <location>
        <begin position="996"/>
        <end position="1023"/>
    </location>
</feature>
<dbReference type="EMBL" id="NJES01000146">
    <property type="protein sequence ID" value="PHH76818.1"/>
    <property type="molecule type" value="Genomic_DNA"/>
</dbReference>
<dbReference type="AlphaFoldDB" id="A0A2C5YFH7"/>
<dbReference type="GO" id="GO:1990429">
    <property type="term" value="C:peroxisomal importomer complex"/>
    <property type="evidence" value="ECO:0007669"/>
    <property type="project" value="TreeGrafter"/>
</dbReference>
<dbReference type="PANTHER" id="PTHR12888">
    <property type="entry name" value="PEROXISOME ASSEMBLY PROTEIN 12 PEROXIN-12"/>
    <property type="match status" value="1"/>
</dbReference>
<evidence type="ECO:0000256" key="16">
    <source>
        <dbReference type="SAM" id="MobiDB-lite"/>
    </source>
</evidence>
<dbReference type="GO" id="GO:0005778">
    <property type="term" value="C:peroxisomal membrane"/>
    <property type="evidence" value="ECO:0007669"/>
    <property type="project" value="UniProtKB-SubCell"/>
</dbReference>
<dbReference type="GO" id="GO:0008270">
    <property type="term" value="F:zinc ion binding"/>
    <property type="evidence" value="ECO:0007669"/>
    <property type="project" value="UniProtKB-KW"/>
</dbReference>
<proteinExistence type="inferred from homology"/>
<evidence type="ECO:0000313" key="19">
    <source>
        <dbReference type="EMBL" id="PHH76818.1"/>
    </source>
</evidence>
<dbReference type="GO" id="GO:0016562">
    <property type="term" value="P:protein import into peroxisome matrix, receptor recycling"/>
    <property type="evidence" value="ECO:0007669"/>
    <property type="project" value="UniProtKB-ARBA"/>
</dbReference>
<dbReference type="InterPro" id="IPR017375">
    <property type="entry name" value="PEX12"/>
</dbReference>
<comment type="similarity">
    <text evidence="3">Belongs to the pex2/pex10/pex12 family.</text>
</comment>
<keyword evidence="7" id="KW-0479">Metal-binding</keyword>
<organism evidence="19 20">
    <name type="scientific">Ophiocordyceps camponoti-rufipedis</name>
    <dbReference type="NCBI Taxonomy" id="2004952"/>
    <lineage>
        <taxon>Eukaryota</taxon>
        <taxon>Fungi</taxon>
        <taxon>Dikarya</taxon>
        <taxon>Ascomycota</taxon>
        <taxon>Pezizomycotina</taxon>
        <taxon>Sordariomycetes</taxon>
        <taxon>Hypocreomycetidae</taxon>
        <taxon>Hypocreales</taxon>
        <taxon>Ophiocordycipitaceae</taxon>
        <taxon>Ophiocordyceps</taxon>
    </lineage>
</organism>
<dbReference type="PROSITE" id="PS00498">
    <property type="entry name" value="TYROSINASE_2"/>
    <property type="match status" value="1"/>
</dbReference>
<evidence type="ECO:0000256" key="14">
    <source>
        <dbReference type="ARBA" id="ARBA00029692"/>
    </source>
</evidence>
<comment type="subcellular location">
    <subcellularLocation>
        <location evidence="1">Peroxisome membrane</location>
        <topology evidence="1">Multi-pass membrane protein</topology>
    </subcellularLocation>
</comment>
<evidence type="ECO:0000256" key="1">
    <source>
        <dbReference type="ARBA" id="ARBA00004585"/>
    </source>
</evidence>
<keyword evidence="10" id="KW-0653">Protein transport</keyword>
<evidence type="ECO:0000256" key="5">
    <source>
        <dbReference type="ARBA" id="ARBA00022448"/>
    </source>
</evidence>
<keyword evidence="12" id="KW-0472">Membrane</keyword>
<feature type="compositionally biased region" description="Polar residues" evidence="16">
    <location>
        <begin position="659"/>
        <end position="672"/>
    </location>
</feature>
<keyword evidence="9" id="KW-0862">Zinc</keyword>
<dbReference type="InterPro" id="IPR002227">
    <property type="entry name" value="Tyrosinase_Cu-bd"/>
</dbReference>
<keyword evidence="17" id="KW-0732">Signal</keyword>
<evidence type="ECO:0000256" key="6">
    <source>
        <dbReference type="ARBA" id="ARBA00022692"/>
    </source>
</evidence>
<comment type="caution">
    <text evidence="19">The sequence shown here is derived from an EMBL/GenBank/DDBJ whole genome shotgun (WGS) entry which is preliminary data.</text>
</comment>
<evidence type="ECO:0000256" key="4">
    <source>
        <dbReference type="ARBA" id="ARBA00018980"/>
    </source>
</evidence>
<evidence type="ECO:0000256" key="11">
    <source>
        <dbReference type="ARBA" id="ARBA00022989"/>
    </source>
</evidence>
<dbReference type="GO" id="GO:0004842">
    <property type="term" value="F:ubiquitin-protein transferase activity"/>
    <property type="evidence" value="ECO:0007669"/>
    <property type="project" value="TreeGrafter"/>
</dbReference>
<keyword evidence="20" id="KW-1185">Reference proteome</keyword>
<feature type="signal peptide" evidence="17">
    <location>
        <begin position="1"/>
        <end position="16"/>
    </location>
</feature>
<dbReference type="InterPro" id="IPR013083">
    <property type="entry name" value="Znf_RING/FYVE/PHD"/>
</dbReference>
<keyword evidence="5" id="KW-0813">Transport</keyword>
<keyword evidence="11" id="KW-1133">Transmembrane helix</keyword>
<evidence type="ECO:0000256" key="7">
    <source>
        <dbReference type="ARBA" id="ARBA00022723"/>
    </source>
</evidence>
<evidence type="ECO:0000256" key="12">
    <source>
        <dbReference type="ARBA" id="ARBA00023136"/>
    </source>
</evidence>
<keyword evidence="6" id="KW-0812">Transmembrane</keyword>
<accession>A0A2C5YFH7</accession>
<dbReference type="PANTHER" id="PTHR12888:SF0">
    <property type="entry name" value="PEROXISOME ASSEMBLY PROTEIN 12"/>
    <property type="match status" value="1"/>
</dbReference>
<dbReference type="GO" id="GO:0016491">
    <property type="term" value="F:oxidoreductase activity"/>
    <property type="evidence" value="ECO:0007669"/>
    <property type="project" value="InterPro"/>
</dbReference>
<reference evidence="19 20" key="1">
    <citation type="submission" date="2017-06" db="EMBL/GenBank/DDBJ databases">
        <title>Ant-infecting Ophiocordyceps genomes reveal a high diversity of potential behavioral manipulation genes and a possible major role for enterotoxins.</title>
        <authorList>
            <person name="De Bekker C."/>
            <person name="Evans H.C."/>
            <person name="Brachmann A."/>
            <person name="Hughes D.P."/>
        </authorList>
    </citation>
    <scope>NUCLEOTIDE SEQUENCE [LARGE SCALE GENOMIC DNA]</scope>
    <source>
        <strain evidence="19 20">Map16</strain>
    </source>
</reference>
<evidence type="ECO:0000259" key="18">
    <source>
        <dbReference type="PROSITE" id="PS00498"/>
    </source>
</evidence>
<dbReference type="SUPFAM" id="SSF48056">
    <property type="entry name" value="Di-copper centre-containing domain"/>
    <property type="match status" value="1"/>
</dbReference>
<protein>
    <recommendedName>
        <fullName evidence="4">Peroxisome assembly protein 12</fullName>
    </recommendedName>
    <alternativeName>
        <fullName evidence="14">Peroxin-12</fullName>
    </alternativeName>
</protein>
<dbReference type="Gene3D" id="3.30.40.10">
    <property type="entry name" value="Zinc/RING finger domain, C3HC4 (zinc finger)"/>
    <property type="match status" value="1"/>
</dbReference>